<dbReference type="EMBL" id="JBJJXI010000050">
    <property type="protein sequence ID" value="KAL3400790.1"/>
    <property type="molecule type" value="Genomic_DNA"/>
</dbReference>
<proteinExistence type="predicted"/>
<name>A0ABD2X771_9HYME</name>
<sequence length="109" mass="12338">MLKRKNRNYIVANVLMILQVFLLLAFIAAAYAGRLPIAEQVSSELNPNHPEPEVQQAAQPRNKRGILYTAPYTAAYGYPYYASAYSYPYAFTTYGAVYYPSYYTPYIAG</sequence>
<organism evidence="1 2">
    <name type="scientific">Trichogramma kaykai</name>
    <dbReference type="NCBI Taxonomy" id="54128"/>
    <lineage>
        <taxon>Eukaryota</taxon>
        <taxon>Metazoa</taxon>
        <taxon>Ecdysozoa</taxon>
        <taxon>Arthropoda</taxon>
        <taxon>Hexapoda</taxon>
        <taxon>Insecta</taxon>
        <taxon>Pterygota</taxon>
        <taxon>Neoptera</taxon>
        <taxon>Endopterygota</taxon>
        <taxon>Hymenoptera</taxon>
        <taxon>Apocrita</taxon>
        <taxon>Proctotrupomorpha</taxon>
        <taxon>Chalcidoidea</taxon>
        <taxon>Trichogrammatidae</taxon>
        <taxon>Trichogramma</taxon>
    </lineage>
</organism>
<protein>
    <submittedName>
        <fullName evidence="1">Uncharacterized protein</fullName>
    </submittedName>
</protein>
<dbReference type="Proteomes" id="UP001627154">
    <property type="component" value="Unassembled WGS sequence"/>
</dbReference>
<evidence type="ECO:0000313" key="2">
    <source>
        <dbReference type="Proteomes" id="UP001627154"/>
    </source>
</evidence>
<keyword evidence="2" id="KW-1185">Reference proteome</keyword>
<accession>A0ABD2X771</accession>
<reference evidence="1 2" key="1">
    <citation type="journal article" date="2024" name="bioRxiv">
        <title>A reference genome for Trichogramma kaykai: A tiny desert-dwelling parasitoid wasp with competing sex-ratio distorters.</title>
        <authorList>
            <person name="Culotta J."/>
            <person name="Lindsey A.R."/>
        </authorList>
    </citation>
    <scope>NUCLEOTIDE SEQUENCE [LARGE SCALE GENOMIC DNA]</scope>
    <source>
        <strain evidence="1 2">KSX58</strain>
    </source>
</reference>
<dbReference type="AlphaFoldDB" id="A0ABD2X771"/>
<evidence type="ECO:0000313" key="1">
    <source>
        <dbReference type="EMBL" id="KAL3400790.1"/>
    </source>
</evidence>
<gene>
    <name evidence="1" type="ORF">TKK_005935</name>
</gene>
<comment type="caution">
    <text evidence="1">The sequence shown here is derived from an EMBL/GenBank/DDBJ whole genome shotgun (WGS) entry which is preliminary data.</text>
</comment>